<evidence type="ECO:0000256" key="6">
    <source>
        <dbReference type="ARBA" id="ARBA00022741"/>
    </source>
</evidence>
<dbReference type="Gene3D" id="1.10.8.60">
    <property type="match status" value="1"/>
</dbReference>
<dbReference type="SMART" id="SM00382">
    <property type="entry name" value="AAA"/>
    <property type="match status" value="1"/>
</dbReference>
<dbReference type="AlphaFoldDB" id="D8T8Z1"/>
<keyword evidence="8" id="KW-0862">Zinc</keyword>
<accession>D8T8Z1</accession>
<proteinExistence type="inferred from homology"/>
<dbReference type="HOGENOM" id="CLU_000688_16_0_1"/>
<dbReference type="InterPro" id="IPR003959">
    <property type="entry name" value="ATPase_AAA_core"/>
</dbReference>
<dbReference type="KEGG" id="smo:SELMODRAFT_430300"/>
<dbReference type="EMBL" id="GL377692">
    <property type="protein sequence ID" value="EFJ06878.1"/>
    <property type="molecule type" value="Genomic_DNA"/>
</dbReference>
<organism evidence="16">
    <name type="scientific">Selaginella moellendorffii</name>
    <name type="common">Spikemoss</name>
    <dbReference type="NCBI Taxonomy" id="88036"/>
    <lineage>
        <taxon>Eukaryota</taxon>
        <taxon>Viridiplantae</taxon>
        <taxon>Streptophyta</taxon>
        <taxon>Embryophyta</taxon>
        <taxon>Tracheophyta</taxon>
        <taxon>Lycopodiopsida</taxon>
        <taxon>Selaginellales</taxon>
        <taxon>Selaginellaceae</taxon>
        <taxon>Selaginella</taxon>
    </lineage>
</organism>
<evidence type="ECO:0000256" key="8">
    <source>
        <dbReference type="ARBA" id="ARBA00022833"/>
    </source>
</evidence>
<dbReference type="InterPro" id="IPR050928">
    <property type="entry name" value="ATP-dep_Zn_Metalloprotease"/>
</dbReference>
<name>D8T8Z1_SELML</name>
<dbReference type="InParanoid" id="D8T8Z1"/>
<feature type="transmembrane region" description="Helical" evidence="13">
    <location>
        <begin position="159"/>
        <end position="180"/>
    </location>
</feature>
<dbReference type="Gene3D" id="1.20.58.760">
    <property type="entry name" value="Peptidase M41"/>
    <property type="match status" value="1"/>
</dbReference>
<dbReference type="GO" id="GO:0009793">
    <property type="term" value="P:embryo development ending in seed dormancy"/>
    <property type="evidence" value="ECO:0000318"/>
    <property type="project" value="GO_Central"/>
</dbReference>
<evidence type="ECO:0000256" key="10">
    <source>
        <dbReference type="ARBA" id="ARBA00022946"/>
    </source>
</evidence>
<comment type="similarity">
    <text evidence="3">In the N-terminal section; belongs to the AAA ATPase family.</text>
</comment>
<evidence type="ECO:0000313" key="15">
    <source>
        <dbReference type="EMBL" id="EFJ06878.1"/>
    </source>
</evidence>
<keyword evidence="6" id="KW-0547">Nucleotide-binding</keyword>
<evidence type="ECO:0000256" key="9">
    <source>
        <dbReference type="ARBA" id="ARBA00022840"/>
    </source>
</evidence>
<keyword evidence="13" id="KW-0472">Membrane</keyword>
<reference evidence="15 16" key="1">
    <citation type="journal article" date="2011" name="Science">
        <title>The Selaginella genome identifies genetic changes associated with the evolution of vascular plants.</title>
        <authorList>
            <person name="Banks J.A."/>
            <person name="Nishiyama T."/>
            <person name="Hasebe M."/>
            <person name="Bowman J.L."/>
            <person name="Gribskov M."/>
            <person name="dePamphilis C."/>
            <person name="Albert V.A."/>
            <person name="Aono N."/>
            <person name="Aoyama T."/>
            <person name="Ambrose B.A."/>
            <person name="Ashton N.W."/>
            <person name="Axtell M.J."/>
            <person name="Barker E."/>
            <person name="Barker M.S."/>
            <person name="Bennetzen J.L."/>
            <person name="Bonawitz N.D."/>
            <person name="Chapple C."/>
            <person name="Cheng C."/>
            <person name="Correa L.G."/>
            <person name="Dacre M."/>
            <person name="DeBarry J."/>
            <person name="Dreyer I."/>
            <person name="Elias M."/>
            <person name="Engstrom E.M."/>
            <person name="Estelle M."/>
            <person name="Feng L."/>
            <person name="Finet C."/>
            <person name="Floyd S.K."/>
            <person name="Frommer W.B."/>
            <person name="Fujita T."/>
            <person name="Gramzow L."/>
            <person name="Gutensohn M."/>
            <person name="Harholt J."/>
            <person name="Hattori M."/>
            <person name="Heyl A."/>
            <person name="Hirai T."/>
            <person name="Hiwatashi Y."/>
            <person name="Ishikawa M."/>
            <person name="Iwata M."/>
            <person name="Karol K.G."/>
            <person name="Koehler B."/>
            <person name="Kolukisaoglu U."/>
            <person name="Kubo M."/>
            <person name="Kurata T."/>
            <person name="Lalonde S."/>
            <person name="Li K."/>
            <person name="Li Y."/>
            <person name="Litt A."/>
            <person name="Lyons E."/>
            <person name="Manning G."/>
            <person name="Maruyama T."/>
            <person name="Michael T.P."/>
            <person name="Mikami K."/>
            <person name="Miyazaki S."/>
            <person name="Morinaga S."/>
            <person name="Murata T."/>
            <person name="Mueller-Roeber B."/>
            <person name="Nelson D.R."/>
            <person name="Obara M."/>
            <person name="Oguri Y."/>
            <person name="Olmstead R.G."/>
            <person name="Onodera N."/>
            <person name="Petersen B.L."/>
            <person name="Pils B."/>
            <person name="Prigge M."/>
            <person name="Rensing S.A."/>
            <person name="Riano-Pachon D.M."/>
            <person name="Roberts A.W."/>
            <person name="Sato Y."/>
            <person name="Scheller H.V."/>
            <person name="Schulz B."/>
            <person name="Schulz C."/>
            <person name="Shakirov E.V."/>
            <person name="Shibagaki N."/>
            <person name="Shinohara N."/>
            <person name="Shippen D.E."/>
            <person name="Soerensen I."/>
            <person name="Sotooka R."/>
            <person name="Sugimoto N."/>
            <person name="Sugita M."/>
            <person name="Sumikawa N."/>
            <person name="Tanurdzic M."/>
            <person name="Theissen G."/>
            <person name="Ulvskov P."/>
            <person name="Wakazuki S."/>
            <person name="Weng J.K."/>
            <person name="Willats W.W."/>
            <person name="Wipf D."/>
            <person name="Wolf P.G."/>
            <person name="Yang L."/>
            <person name="Zimmer A.D."/>
            <person name="Zhu Q."/>
            <person name="Mitros T."/>
            <person name="Hellsten U."/>
            <person name="Loque D."/>
            <person name="Otillar R."/>
            <person name="Salamov A."/>
            <person name="Schmutz J."/>
            <person name="Shapiro H."/>
            <person name="Lindquist E."/>
            <person name="Lucas S."/>
            <person name="Rokhsar D."/>
            <person name="Grigoriev I.V."/>
        </authorList>
    </citation>
    <scope>NUCLEOTIDE SEQUENCE [LARGE SCALE GENOMIC DNA]</scope>
</reference>
<dbReference type="GO" id="GO:0046872">
    <property type="term" value="F:metal ion binding"/>
    <property type="evidence" value="ECO:0007669"/>
    <property type="project" value="UniProtKB-KW"/>
</dbReference>
<feature type="compositionally biased region" description="Polar residues" evidence="12">
    <location>
        <begin position="58"/>
        <end position="71"/>
    </location>
</feature>
<dbReference type="FunCoup" id="D8T8Z1">
    <property type="interactions" value="860"/>
</dbReference>
<keyword evidence="11" id="KW-0482">Metalloprotease</keyword>
<keyword evidence="10" id="KW-0809">Transit peptide</keyword>
<keyword evidence="13" id="KW-1133">Transmembrane helix</keyword>
<dbReference type="InterPro" id="IPR000642">
    <property type="entry name" value="Peptidase_M41"/>
</dbReference>
<dbReference type="PANTHER" id="PTHR43655:SF19">
    <property type="entry name" value="ATP-DEPENDENT ZINC METALLOPROTEASE FTSH 12, CHLOROPLASTIC"/>
    <property type="match status" value="1"/>
</dbReference>
<dbReference type="Pfam" id="PF17862">
    <property type="entry name" value="AAA_lid_3"/>
    <property type="match status" value="1"/>
</dbReference>
<dbReference type="Gene3D" id="3.40.50.300">
    <property type="entry name" value="P-loop containing nucleotide triphosphate hydrolases"/>
    <property type="match status" value="1"/>
</dbReference>
<dbReference type="Proteomes" id="UP000001514">
    <property type="component" value="Unassembled WGS sequence"/>
</dbReference>
<dbReference type="InterPro" id="IPR037219">
    <property type="entry name" value="Peptidase_M41-like"/>
</dbReference>
<dbReference type="PANTHER" id="PTHR43655">
    <property type="entry name" value="ATP-DEPENDENT PROTEASE"/>
    <property type="match status" value="1"/>
</dbReference>
<dbReference type="GO" id="GO:0005524">
    <property type="term" value="F:ATP binding"/>
    <property type="evidence" value="ECO:0007669"/>
    <property type="project" value="UniProtKB-KW"/>
</dbReference>
<keyword evidence="13" id="KW-0812">Transmembrane</keyword>
<keyword evidence="4" id="KW-0645">Protease</keyword>
<evidence type="ECO:0000256" key="12">
    <source>
        <dbReference type="SAM" id="MobiDB-lite"/>
    </source>
</evidence>
<dbReference type="SUPFAM" id="SSF52540">
    <property type="entry name" value="P-loop containing nucleoside triphosphate hydrolases"/>
    <property type="match status" value="1"/>
</dbReference>
<evidence type="ECO:0000256" key="5">
    <source>
        <dbReference type="ARBA" id="ARBA00022723"/>
    </source>
</evidence>
<dbReference type="GO" id="GO:0004222">
    <property type="term" value="F:metalloendopeptidase activity"/>
    <property type="evidence" value="ECO:0000318"/>
    <property type="project" value="GO_Central"/>
</dbReference>
<keyword evidence="5" id="KW-0479">Metal-binding</keyword>
<gene>
    <name evidence="15" type="ORF">SELMODRAFT_430300</name>
</gene>
<dbReference type="MEROPS" id="M41.A06"/>
<dbReference type="Pfam" id="PF00004">
    <property type="entry name" value="AAA"/>
    <property type="match status" value="1"/>
</dbReference>
<dbReference type="Pfam" id="PF01434">
    <property type="entry name" value="Peptidase_M41"/>
    <property type="match status" value="1"/>
</dbReference>
<dbReference type="GO" id="GO:0005745">
    <property type="term" value="C:m-AAA complex"/>
    <property type="evidence" value="ECO:0000318"/>
    <property type="project" value="GO_Central"/>
</dbReference>
<dbReference type="STRING" id="88036.D8T8Z1"/>
<dbReference type="eggNOG" id="KOG0731">
    <property type="taxonomic scope" value="Eukaryota"/>
</dbReference>
<comment type="cofactor">
    <cofactor evidence="1">
        <name>Zn(2+)</name>
        <dbReference type="ChEBI" id="CHEBI:29105"/>
    </cofactor>
</comment>
<evidence type="ECO:0000313" key="16">
    <source>
        <dbReference type="Proteomes" id="UP000001514"/>
    </source>
</evidence>
<evidence type="ECO:0000256" key="11">
    <source>
        <dbReference type="ARBA" id="ARBA00023049"/>
    </source>
</evidence>
<evidence type="ECO:0000256" key="7">
    <source>
        <dbReference type="ARBA" id="ARBA00022801"/>
    </source>
</evidence>
<evidence type="ECO:0000259" key="14">
    <source>
        <dbReference type="SMART" id="SM00382"/>
    </source>
</evidence>
<dbReference type="InterPro" id="IPR041569">
    <property type="entry name" value="AAA_lid_3"/>
</dbReference>
<dbReference type="OMA" id="ESKGTWR"/>
<comment type="similarity">
    <text evidence="2">In the C-terminal section; belongs to the peptidase M41 family.</text>
</comment>
<keyword evidence="7" id="KW-0378">Hydrolase</keyword>
<evidence type="ECO:0000256" key="4">
    <source>
        <dbReference type="ARBA" id="ARBA00022670"/>
    </source>
</evidence>
<dbReference type="GO" id="GO:0016887">
    <property type="term" value="F:ATP hydrolysis activity"/>
    <property type="evidence" value="ECO:0007669"/>
    <property type="project" value="InterPro"/>
</dbReference>
<sequence>MQALGYGASHSRASPRFHLPAPVLGRPCGTDFVDRSFGSDVQRINAGSRSRFRARPSAQLSSDDQSVPEGSSNRRLRAALSRYYRNFVQDLKAEAGVDVENIKEVVTARYKELRENASHVFDRAASTAQDARGRLEVARNEGDELLEDFRLKKLDAQHIGALVLYLLLVIGSFRGLYVAATTPRLSKREAKELTEAYLEATIPEPTLENVRKLEKFQWRENMPGGVRVRKHLLQPDGSYRHDPSFVGEHAWDDDSNEAAAAQELNKGAEDTGTNEKLTWRERLTKLEDMLEKESIKEDTDALTSKYVVLLDSEEMAKDIAEKKEEPVIPPQYGRGFWAARRWWKYRPKMPYFDFFEKVERMEVQSAVFSQDRTRLFVTMKEGFPSEFVVDAPADPYLNDALQRFQVEVDTIPESGLRNILRAYAILLPCFFIALKLDNTIFNIRRNASEKIVDLIKMKSSSIVLPEQAEEAGFPSFDDVIVSHTVWRVVEEIGNYLSDPMRYYDKFCFIPRGILIHGPPGTGKTHIARAMARELQLPFIFASGSEFGDSEIPGPKKVSQAPSIVFIDEIDALAGKQVDEDPRRLKTFKQLIKELDGLEIDTEVHRFAPRQAFILICATNRRDDLHEAFLQRQRIDREIHVGLPKEAERLRIFKVHTAKYKLADDVDFEKVVYRTRGFSGADLKNFANEIFVYAKQKGRAYIQQSDLLDVLEKQLFEGIGMTVTQEQQKESELKVKAETKRLLAAHEAGHVLLAHLFPRFDWHAFTHLLPGGAESSLSVFYPSEDMLEYGGTIGYFEAQMIVAHGGRGAEILLLGDNITDGWTDDLEKISALARECAVHPENRNLGLLQVARKPLPPRPRPRPEELYPMTWNHPRSIVIPMTLEVSELVGREIQMFIDDTEKMAMKALQNNRHILERLARELELNIKMTGDEIKDIVHSMNPVLLPDIGGPPDFSKAVPIDPTPEEIRDGYYRDLDVYADRLHRC</sequence>
<feature type="domain" description="AAA+ ATPase" evidence="14">
    <location>
        <begin position="509"/>
        <end position="644"/>
    </location>
</feature>
<evidence type="ECO:0000256" key="13">
    <source>
        <dbReference type="SAM" id="Phobius"/>
    </source>
</evidence>
<dbReference type="GO" id="GO:0034982">
    <property type="term" value="P:mitochondrial protein processing"/>
    <property type="evidence" value="ECO:0000318"/>
    <property type="project" value="GO_Central"/>
</dbReference>
<evidence type="ECO:0000256" key="1">
    <source>
        <dbReference type="ARBA" id="ARBA00001947"/>
    </source>
</evidence>
<dbReference type="InterPro" id="IPR027417">
    <property type="entry name" value="P-loop_NTPase"/>
</dbReference>
<evidence type="ECO:0000256" key="2">
    <source>
        <dbReference type="ARBA" id="ARBA00010044"/>
    </source>
</evidence>
<evidence type="ECO:0000256" key="3">
    <source>
        <dbReference type="ARBA" id="ARBA00010550"/>
    </source>
</evidence>
<protein>
    <recommendedName>
        <fullName evidence="14">AAA+ ATPase domain-containing protein</fullName>
    </recommendedName>
</protein>
<feature type="region of interest" description="Disordered" evidence="12">
    <location>
        <begin position="48"/>
        <end position="73"/>
    </location>
</feature>
<feature type="region of interest" description="Disordered" evidence="12">
    <location>
        <begin position="1"/>
        <end position="20"/>
    </location>
</feature>
<keyword evidence="16" id="KW-1185">Reference proteome</keyword>
<dbReference type="SUPFAM" id="SSF140990">
    <property type="entry name" value="FtsH protease domain-like"/>
    <property type="match status" value="1"/>
</dbReference>
<dbReference type="GO" id="GO:0004176">
    <property type="term" value="F:ATP-dependent peptidase activity"/>
    <property type="evidence" value="ECO:0007669"/>
    <property type="project" value="InterPro"/>
</dbReference>
<keyword evidence="9" id="KW-0067">ATP-binding</keyword>
<dbReference type="InterPro" id="IPR003593">
    <property type="entry name" value="AAA+_ATPase"/>
</dbReference>
<dbReference type="Gramene" id="EFJ06878">
    <property type="protein sequence ID" value="EFJ06878"/>
    <property type="gene ID" value="SELMODRAFT_430300"/>
</dbReference>